<keyword evidence="1" id="KW-0472">Membrane</keyword>
<evidence type="ECO:0000313" key="2">
    <source>
        <dbReference type="EMBL" id="AFQ50221.1"/>
    </source>
</evidence>
<sequence length="200" mass="22212">MVQPGPSHSVFAFAIRIASSKVRWVATCRLSTLTSQFPVVWHQRMRRSSSNADSHRHNAASTAFAAAAASARTKCIGFVRMYPACRRRTLARRVRRSDFFPAHAKCHLRNRRRPEHTVSAGHDRRSHFATFPAISVVGFGYFLYAMIGNVSLMAGTSSVVVSILPWMTPAIAVAGAIFAAWLRHVRPAVYARIGRFLSDS</sequence>
<dbReference type="AlphaFoldDB" id="A0A9W3PB49"/>
<evidence type="ECO:0000313" key="3">
    <source>
        <dbReference type="Proteomes" id="UP000032866"/>
    </source>
</evidence>
<reference evidence="2 3" key="1">
    <citation type="journal article" date="2012" name="J. Bacteriol.">
        <title>Complete Genome Sequence of Burkholderia sp. Strain GG4, a Betaproteobacterium That Reduces 3-Oxo-N-Acylhomoserine Lactones and Produces Different N-Acylhomoserine Lactones.</title>
        <authorList>
            <person name="Hong K.W."/>
            <person name="Koh C.L."/>
            <person name="Sam C.K."/>
            <person name="Yin W.F."/>
            <person name="Chan K.G."/>
        </authorList>
    </citation>
    <scope>NUCLEOTIDE SEQUENCE [LARGE SCALE GENOMIC DNA]</scope>
    <source>
        <strain evidence="2 3">GG4</strain>
    </source>
</reference>
<organism evidence="2 3">
    <name type="scientific">Burkholderia cepacia GG4</name>
    <dbReference type="NCBI Taxonomy" id="1009846"/>
    <lineage>
        <taxon>Bacteria</taxon>
        <taxon>Pseudomonadati</taxon>
        <taxon>Pseudomonadota</taxon>
        <taxon>Betaproteobacteria</taxon>
        <taxon>Burkholderiales</taxon>
        <taxon>Burkholderiaceae</taxon>
        <taxon>Burkholderia</taxon>
        <taxon>Burkholderia cepacia complex</taxon>
    </lineage>
</organism>
<keyword evidence="1" id="KW-0812">Transmembrane</keyword>
<feature type="transmembrane region" description="Helical" evidence="1">
    <location>
        <begin position="159"/>
        <end position="182"/>
    </location>
</feature>
<dbReference type="EMBL" id="CP003775">
    <property type="protein sequence ID" value="AFQ50221.1"/>
    <property type="molecule type" value="Genomic_DNA"/>
</dbReference>
<keyword evidence="1" id="KW-1133">Transmembrane helix</keyword>
<accession>A0A9W3PB49</accession>
<name>A0A9W3PB49_BURCE</name>
<gene>
    <name evidence="2" type="ORF">GEM_3831</name>
</gene>
<dbReference type="KEGG" id="bct:GEM_3831"/>
<dbReference type="Proteomes" id="UP000032866">
    <property type="component" value="Chromosome 2"/>
</dbReference>
<evidence type="ECO:0000256" key="1">
    <source>
        <dbReference type="SAM" id="Phobius"/>
    </source>
</evidence>
<protein>
    <submittedName>
        <fullName evidence="2">Amino acid permease</fullName>
    </submittedName>
</protein>
<proteinExistence type="predicted"/>
<feature type="transmembrane region" description="Helical" evidence="1">
    <location>
        <begin position="128"/>
        <end position="147"/>
    </location>
</feature>